<dbReference type="Pfam" id="PF03372">
    <property type="entry name" value="Exo_endo_phos"/>
    <property type="match status" value="1"/>
</dbReference>
<accession>A0A0L8BVU7</accession>
<dbReference type="AlphaFoldDB" id="A0A0L8BVU7"/>
<dbReference type="PATRIC" id="fig|106592.7.peg.6674"/>
<proteinExistence type="predicted"/>
<dbReference type="RefSeq" id="WP_053249203.1">
    <property type="nucleotide sequence ID" value="NZ_LGAP01000006.1"/>
</dbReference>
<sequence length="286" mass="31882">MRFASYNIQYGIGLDGQFDPERIAASLDGADIIALQEVTRGFHRNGHVDLVARFEALFPGHFAAFHAPCDIDIGSTVEDGRAVSRRFQFGNTILSRWPILSTRMISLPRTRTISPMNLQRGATEALIAAPDGPLRVYSVHLDHVLPAERIAQIRFLKERLLGYTLEGGGITGAADFGLAEPPHPEDFVVMGDFNMEPETPEYCEMAGARDAYYGRSLRVENPVDTLAHLGRLTPESYSWVHPDNPQKRMHLDYCFISAGLVPRLKDAWTDYDAKGSDHLPIGFELE</sequence>
<dbReference type="GO" id="GO:0006506">
    <property type="term" value="P:GPI anchor biosynthetic process"/>
    <property type="evidence" value="ECO:0007669"/>
    <property type="project" value="TreeGrafter"/>
</dbReference>
<dbReference type="GO" id="GO:0004519">
    <property type="term" value="F:endonuclease activity"/>
    <property type="evidence" value="ECO:0007669"/>
    <property type="project" value="UniProtKB-KW"/>
</dbReference>
<dbReference type="PANTHER" id="PTHR14859">
    <property type="entry name" value="CALCOFLUOR WHITE HYPERSENSITIVE PROTEIN PRECURSOR"/>
    <property type="match status" value="1"/>
</dbReference>
<dbReference type="Proteomes" id="UP000037425">
    <property type="component" value="Unassembled WGS sequence"/>
</dbReference>
<evidence type="ECO:0000259" key="1">
    <source>
        <dbReference type="Pfam" id="PF03372"/>
    </source>
</evidence>
<dbReference type="InterPro" id="IPR051916">
    <property type="entry name" value="GPI-anchor_lipid_remodeler"/>
</dbReference>
<comment type="caution">
    <text evidence="2">The sequence shown here is derived from an EMBL/GenBank/DDBJ whole genome shotgun (WGS) entry which is preliminary data.</text>
</comment>
<name>A0A0L8BVU7_ENSAD</name>
<protein>
    <submittedName>
        <fullName evidence="2">Endonuclease</fullName>
    </submittedName>
</protein>
<dbReference type="InterPro" id="IPR005135">
    <property type="entry name" value="Endo/exonuclease/phosphatase"/>
</dbReference>
<dbReference type="PANTHER" id="PTHR14859:SF15">
    <property type="entry name" value="ENDONUCLEASE_EXONUCLEASE_PHOSPHATASE DOMAIN-CONTAINING PROTEIN"/>
    <property type="match status" value="1"/>
</dbReference>
<feature type="domain" description="Endonuclease/exonuclease/phosphatase" evidence="1">
    <location>
        <begin position="4"/>
        <end position="278"/>
    </location>
</feature>
<keyword evidence="2" id="KW-0255">Endonuclease</keyword>
<reference evidence="3" key="1">
    <citation type="submission" date="2015-07" db="EMBL/GenBank/DDBJ databases">
        <title>Whole genome sequence of an Ensifer adhaerens strain isolated from a cave pool in the Wind Cave National Park.</title>
        <authorList>
            <person name="Eng W.W.H."/>
            <person name="Gan H.M."/>
            <person name="Barton H.A."/>
            <person name="Savka M.A."/>
        </authorList>
    </citation>
    <scope>NUCLEOTIDE SEQUENCE [LARGE SCALE GENOMIC DNA]</scope>
    <source>
        <strain evidence="3">SD006</strain>
    </source>
</reference>
<keyword evidence="2" id="KW-0378">Hydrolase</keyword>
<dbReference type="SUPFAM" id="SSF56219">
    <property type="entry name" value="DNase I-like"/>
    <property type="match status" value="1"/>
</dbReference>
<dbReference type="GO" id="GO:0016020">
    <property type="term" value="C:membrane"/>
    <property type="evidence" value="ECO:0007669"/>
    <property type="project" value="GOC"/>
</dbReference>
<organism evidence="2 3">
    <name type="scientific">Ensifer adhaerens</name>
    <name type="common">Sinorhizobium morelense</name>
    <dbReference type="NCBI Taxonomy" id="106592"/>
    <lineage>
        <taxon>Bacteria</taxon>
        <taxon>Pseudomonadati</taxon>
        <taxon>Pseudomonadota</taxon>
        <taxon>Alphaproteobacteria</taxon>
        <taxon>Hyphomicrobiales</taxon>
        <taxon>Rhizobiaceae</taxon>
        <taxon>Sinorhizobium/Ensifer group</taxon>
        <taxon>Ensifer</taxon>
    </lineage>
</organism>
<dbReference type="Gene3D" id="3.60.10.10">
    <property type="entry name" value="Endonuclease/exonuclease/phosphatase"/>
    <property type="match status" value="1"/>
</dbReference>
<evidence type="ECO:0000313" key="2">
    <source>
        <dbReference type="EMBL" id="KOF18861.1"/>
    </source>
</evidence>
<evidence type="ECO:0000313" key="3">
    <source>
        <dbReference type="Proteomes" id="UP000037425"/>
    </source>
</evidence>
<dbReference type="InterPro" id="IPR036691">
    <property type="entry name" value="Endo/exonu/phosph_ase_sf"/>
</dbReference>
<keyword evidence="2" id="KW-0540">Nuclease</keyword>
<gene>
    <name evidence="2" type="ORF">AC244_12770</name>
</gene>
<dbReference type="OrthoDB" id="155529at2"/>
<dbReference type="EMBL" id="LGAP01000006">
    <property type="protein sequence ID" value="KOF18861.1"/>
    <property type="molecule type" value="Genomic_DNA"/>
</dbReference>